<dbReference type="STRING" id="113226.A0A139I0G2"/>
<gene>
    <name evidence="1" type="ORF">AC579_1291</name>
</gene>
<dbReference type="Proteomes" id="UP000073492">
    <property type="component" value="Unassembled WGS sequence"/>
</dbReference>
<comment type="caution">
    <text evidence="1">The sequence shown here is derived from an EMBL/GenBank/DDBJ whole genome shotgun (WGS) entry which is preliminary data.</text>
</comment>
<dbReference type="AlphaFoldDB" id="A0A139I0G2"/>
<reference evidence="1 2" key="1">
    <citation type="submission" date="2015-07" db="EMBL/GenBank/DDBJ databases">
        <title>Comparative genomics of the Sigatoka disease complex on banana suggests a link between parallel evolutionary changes in Pseudocercospora fijiensis and Pseudocercospora eumusae and increased virulence on the banana host.</title>
        <authorList>
            <person name="Chang T.-C."/>
            <person name="Salvucci A."/>
            <person name="Crous P.W."/>
            <person name="Stergiopoulos I."/>
        </authorList>
    </citation>
    <scope>NUCLEOTIDE SEQUENCE [LARGE SCALE GENOMIC DNA]</scope>
    <source>
        <strain evidence="1 2">CBS 116634</strain>
    </source>
</reference>
<proteinExistence type="predicted"/>
<dbReference type="EMBL" id="LFZO01000474">
    <property type="protein sequence ID" value="KXT08224.1"/>
    <property type="molecule type" value="Genomic_DNA"/>
</dbReference>
<evidence type="ECO:0000313" key="2">
    <source>
        <dbReference type="Proteomes" id="UP000073492"/>
    </source>
</evidence>
<sequence>MAPTQLQRVTAELHTAKEELTVLKRGHGLRSPISAAPIIGNHILVLFVGPEYHLLTVHTHLLQKATLDLLDTLTQPECFAHLPNELPELMILYRAYLYTGKIFSQYGEDDVDMPDDGETEAHADREWARLADLYWMAAELRDEVFGNKCIDALIEKCNLTDRFPTGMATEIYERVKACEGLSASSGANEAEKFRNLYVDFHVWGMQGSGIHAPHDDAHGPAQLHRDVSRGIAKAGPRIHEQGIKAPWEISCVRCLEYHTHRHTHHCSVEVIDLTEA</sequence>
<protein>
    <recommendedName>
        <fullName evidence="3">BTB domain-containing protein</fullName>
    </recommendedName>
</protein>
<evidence type="ECO:0008006" key="3">
    <source>
        <dbReference type="Google" id="ProtNLM"/>
    </source>
</evidence>
<evidence type="ECO:0000313" key="1">
    <source>
        <dbReference type="EMBL" id="KXT08224.1"/>
    </source>
</evidence>
<name>A0A139I0G2_9PEZI</name>
<keyword evidence="2" id="KW-1185">Reference proteome</keyword>
<organism evidence="1 2">
    <name type="scientific">Pseudocercospora musae</name>
    <dbReference type="NCBI Taxonomy" id="113226"/>
    <lineage>
        <taxon>Eukaryota</taxon>
        <taxon>Fungi</taxon>
        <taxon>Dikarya</taxon>
        <taxon>Ascomycota</taxon>
        <taxon>Pezizomycotina</taxon>
        <taxon>Dothideomycetes</taxon>
        <taxon>Dothideomycetidae</taxon>
        <taxon>Mycosphaerellales</taxon>
        <taxon>Mycosphaerellaceae</taxon>
        <taxon>Pseudocercospora</taxon>
    </lineage>
</organism>
<dbReference type="OrthoDB" id="194443at2759"/>
<accession>A0A139I0G2</accession>